<gene>
    <name evidence="3" type="ORF">F0P94_02385</name>
</gene>
<organism evidence="3 4">
    <name type="scientific">Adhaeribacter soli</name>
    <dbReference type="NCBI Taxonomy" id="2607655"/>
    <lineage>
        <taxon>Bacteria</taxon>
        <taxon>Pseudomonadati</taxon>
        <taxon>Bacteroidota</taxon>
        <taxon>Cytophagia</taxon>
        <taxon>Cytophagales</taxon>
        <taxon>Hymenobacteraceae</taxon>
        <taxon>Adhaeribacter</taxon>
    </lineage>
</organism>
<proteinExistence type="predicted"/>
<keyword evidence="4" id="KW-1185">Reference proteome</keyword>
<dbReference type="RefSeq" id="WP_150902093.1">
    <property type="nucleotide sequence ID" value="NZ_VTWT01000001.1"/>
</dbReference>
<evidence type="ECO:0000256" key="2">
    <source>
        <dbReference type="SAM" id="Phobius"/>
    </source>
</evidence>
<evidence type="ECO:0000313" key="3">
    <source>
        <dbReference type="EMBL" id="KAA9345950.1"/>
    </source>
</evidence>
<name>A0A5N1J5I5_9BACT</name>
<dbReference type="AlphaFoldDB" id="A0A5N1J5I5"/>
<feature type="transmembrane region" description="Helical" evidence="2">
    <location>
        <begin position="6"/>
        <end position="25"/>
    </location>
</feature>
<accession>A0A5N1J5I5</accession>
<dbReference type="Proteomes" id="UP000326570">
    <property type="component" value="Unassembled WGS sequence"/>
</dbReference>
<evidence type="ECO:0000256" key="1">
    <source>
        <dbReference type="SAM" id="MobiDB-lite"/>
    </source>
</evidence>
<sequence>MEGIKFIIFGLVAVVWLAIWIIRMFRNAFNQPAAKDVKPFKPKPQASLEEMIRQHQPKTEEEILERSVPRPARSLEVPEGSRRSLETLKPMGRSQESVLGETTRQREDIVRSRREQFGYQKREQKPVSVYAQMLRSPENARNAVVLAEILKRKF</sequence>
<comment type="caution">
    <text evidence="3">The sequence shown here is derived from an EMBL/GenBank/DDBJ whole genome shotgun (WGS) entry which is preliminary data.</text>
</comment>
<reference evidence="3 4" key="1">
    <citation type="submission" date="2019-09" db="EMBL/GenBank/DDBJ databases">
        <title>Genome sequence of Adhaeribacter sp. M2.</title>
        <authorList>
            <person name="Srinivasan S."/>
        </authorList>
    </citation>
    <scope>NUCLEOTIDE SEQUENCE [LARGE SCALE GENOMIC DNA]</scope>
    <source>
        <strain evidence="3 4">M2</strain>
    </source>
</reference>
<keyword evidence="2" id="KW-1133">Transmembrane helix</keyword>
<keyword evidence="2" id="KW-0812">Transmembrane</keyword>
<feature type="region of interest" description="Disordered" evidence="1">
    <location>
        <begin position="53"/>
        <end position="107"/>
    </location>
</feature>
<evidence type="ECO:0000313" key="4">
    <source>
        <dbReference type="Proteomes" id="UP000326570"/>
    </source>
</evidence>
<dbReference type="EMBL" id="VTWT01000001">
    <property type="protein sequence ID" value="KAA9345950.1"/>
    <property type="molecule type" value="Genomic_DNA"/>
</dbReference>
<keyword evidence="2" id="KW-0472">Membrane</keyword>
<feature type="compositionally biased region" description="Basic and acidic residues" evidence="1">
    <location>
        <begin position="53"/>
        <end position="68"/>
    </location>
</feature>
<protein>
    <submittedName>
        <fullName evidence="3">Uncharacterized protein</fullName>
    </submittedName>
</protein>